<dbReference type="GO" id="GO:0003700">
    <property type="term" value="F:DNA-binding transcription factor activity"/>
    <property type="evidence" value="ECO:0007669"/>
    <property type="project" value="InterPro"/>
</dbReference>
<dbReference type="GO" id="GO:0003677">
    <property type="term" value="F:DNA binding"/>
    <property type="evidence" value="ECO:0007669"/>
    <property type="project" value="UniProtKB-KW"/>
</dbReference>
<organism evidence="5 6">
    <name type="scientific">Pseudolactococcus piscium MKFS47</name>
    <dbReference type="NCBI Taxonomy" id="297352"/>
    <lineage>
        <taxon>Bacteria</taxon>
        <taxon>Bacillati</taxon>
        <taxon>Bacillota</taxon>
        <taxon>Bacilli</taxon>
        <taxon>Lactobacillales</taxon>
        <taxon>Streptococcaceae</taxon>
        <taxon>Pseudolactococcus</taxon>
    </lineage>
</organism>
<dbReference type="Gene3D" id="1.10.10.10">
    <property type="entry name" value="Winged helix-like DNA-binding domain superfamily/Winged helix DNA-binding domain"/>
    <property type="match status" value="1"/>
</dbReference>
<dbReference type="Gene3D" id="3.40.1410.10">
    <property type="entry name" value="Chorismate lyase-like"/>
    <property type="match status" value="1"/>
</dbReference>
<dbReference type="Pfam" id="PF07702">
    <property type="entry name" value="UTRA"/>
    <property type="match status" value="1"/>
</dbReference>
<reference evidence="6" key="1">
    <citation type="submission" date="2015-01" db="EMBL/GenBank/DDBJ databases">
        <authorList>
            <person name="Andreevskaya M."/>
        </authorList>
    </citation>
    <scope>NUCLEOTIDE SEQUENCE [LARGE SCALE GENOMIC DNA]</scope>
    <source>
        <strain evidence="6">MKFS47</strain>
    </source>
</reference>
<proteinExistence type="predicted"/>
<dbReference type="InterPro" id="IPR036390">
    <property type="entry name" value="WH_DNA-bd_sf"/>
</dbReference>
<dbReference type="Proteomes" id="UP000033166">
    <property type="component" value="Chromosome I"/>
</dbReference>
<dbReference type="SMART" id="SM00866">
    <property type="entry name" value="UTRA"/>
    <property type="match status" value="1"/>
</dbReference>
<dbReference type="EMBL" id="LN774769">
    <property type="protein sequence ID" value="CEN28341.1"/>
    <property type="molecule type" value="Genomic_DNA"/>
</dbReference>
<protein>
    <submittedName>
        <fullName evidence="5">UbiC transcription regulator-associated</fullName>
    </submittedName>
</protein>
<evidence type="ECO:0000256" key="2">
    <source>
        <dbReference type="ARBA" id="ARBA00023125"/>
    </source>
</evidence>
<keyword evidence="3" id="KW-0804">Transcription</keyword>
<dbReference type="SUPFAM" id="SSF46785">
    <property type="entry name" value="Winged helix' DNA-binding domain"/>
    <property type="match status" value="1"/>
</dbReference>
<evidence type="ECO:0000259" key="4">
    <source>
        <dbReference type="PROSITE" id="PS50949"/>
    </source>
</evidence>
<keyword evidence="1" id="KW-0805">Transcription regulation</keyword>
<dbReference type="RefSeq" id="WP_047915493.1">
    <property type="nucleotide sequence ID" value="NZ_LN774769.1"/>
</dbReference>
<dbReference type="PANTHER" id="PTHR44846:SF1">
    <property type="entry name" value="MANNOSYL-D-GLYCERATE TRANSPORT_METABOLISM SYSTEM REPRESSOR MNGR-RELATED"/>
    <property type="match status" value="1"/>
</dbReference>
<dbReference type="PROSITE" id="PS50949">
    <property type="entry name" value="HTH_GNTR"/>
    <property type="match status" value="1"/>
</dbReference>
<dbReference type="InterPro" id="IPR000524">
    <property type="entry name" value="Tscrpt_reg_HTH_GntR"/>
</dbReference>
<dbReference type="InterPro" id="IPR011663">
    <property type="entry name" value="UTRA"/>
</dbReference>
<gene>
    <name evidence="5" type="ORF">LACPI_1141</name>
</gene>
<dbReference type="Pfam" id="PF00392">
    <property type="entry name" value="GntR"/>
    <property type="match status" value="1"/>
</dbReference>
<evidence type="ECO:0000313" key="6">
    <source>
        <dbReference type="Proteomes" id="UP000033166"/>
    </source>
</evidence>
<evidence type="ECO:0000313" key="5">
    <source>
        <dbReference type="EMBL" id="CEN28341.1"/>
    </source>
</evidence>
<dbReference type="KEGG" id="lpk:LACPI_1141"/>
<evidence type="ECO:0000256" key="3">
    <source>
        <dbReference type="ARBA" id="ARBA00023163"/>
    </source>
</evidence>
<dbReference type="GeneID" id="71636076"/>
<accession>A0A0D6DXW6</accession>
<dbReference type="FunFam" id="1.10.10.10:FF:000079">
    <property type="entry name" value="GntR family transcriptional regulator"/>
    <property type="match status" value="1"/>
</dbReference>
<name>A0A0D6DXW6_9LACT</name>
<dbReference type="InterPro" id="IPR036388">
    <property type="entry name" value="WH-like_DNA-bd_sf"/>
</dbReference>
<feature type="domain" description="HTH gntR-type" evidence="4">
    <location>
        <begin position="2"/>
        <end position="70"/>
    </location>
</feature>
<dbReference type="InterPro" id="IPR028978">
    <property type="entry name" value="Chorismate_lyase_/UTRA_dom_sf"/>
</dbReference>
<dbReference type="SUPFAM" id="SSF64288">
    <property type="entry name" value="Chorismate lyase-like"/>
    <property type="match status" value="1"/>
</dbReference>
<evidence type="ECO:0000256" key="1">
    <source>
        <dbReference type="ARBA" id="ARBA00023015"/>
    </source>
</evidence>
<dbReference type="PRINTS" id="PR00035">
    <property type="entry name" value="HTHGNTR"/>
</dbReference>
<keyword evidence="2" id="KW-0238">DNA-binding</keyword>
<sequence>MTAIYIQIHDEIKQQIETGMYEVGQRLPSERVMSEQFGVSRMTLRQAVTSLVEEGILTRYVGSGTFVASDRVREKMRGTTSFTDIIKNLGKTPSSKVMSYQKTKANEVECDKLGLKKGAQIIRMERIRYADDLPICYEVASIPYRLIADFAKDDIANHFYDTLAAAGKKIGRSEQIISAKIVNKEIASFLSIKTNAAILSLTQVSYFANSEETAFEYVLSQYAGDRFEFYLER</sequence>
<dbReference type="GO" id="GO:0045892">
    <property type="term" value="P:negative regulation of DNA-templated transcription"/>
    <property type="evidence" value="ECO:0007669"/>
    <property type="project" value="TreeGrafter"/>
</dbReference>
<dbReference type="STRING" id="1364.LP2241_30134"/>
<dbReference type="InterPro" id="IPR050679">
    <property type="entry name" value="Bact_HTH_transcr_reg"/>
</dbReference>
<dbReference type="HOGENOM" id="CLU_063236_4_2_9"/>
<dbReference type="SMART" id="SM00345">
    <property type="entry name" value="HTH_GNTR"/>
    <property type="match status" value="1"/>
</dbReference>
<dbReference type="CDD" id="cd07377">
    <property type="entry name" value="WHTH_GntR"/>
    <property type="match status" value="1"/>
</dbReference>
<dbReference type="AlphaFoldDB" id="A0A0D6DXW6"/>
<dbReference type="PANTHER" id="PTHR44846">
    <property type="entry name" value="MANNOSYL-D-GLYCERATE TRANSPORT/METABOLISM SYSTEM REPRESSOR MNGR-RELATED"/>
    <property type="match status" value="1"/>
</dbReference>